<dbReference type="EMBL" id="JACHEK010000005">
    <property type="protein sequence ID" value="MBB6144759.1"/>
    <property type="molecule type" value="Genomic_DNA"/>
</dbReference>
<evidence type="ECO:0000256" key="2">
    <source>
        <dbReference type="ARBA" id="ARBA00023002"/>
    </source>
</evidence>
<accession>A0A841JYF7</accession>
<keyword evidence="2" id="KW-0560">Oxidoreductase</keyword>
<dbReference type="PRINTS" id="PR00081">
    <property type="entry name" value="GDHRDH"/>
</dbReference>
<dbReference type="GO" id="GO:0016491">
    <property type="term" value="F:oxidoreductase activity"/>
    <property type="evidence" value="ECO:0007669"/>
    <property type="project" value="UniProtKB-KW"/>
</dbReference>
<dbReference type="RefSeq" id="WP_050059671.1">
    <property type="nucleotide sequence ID" value="NZ_JACHEK010000005.1"/>
</dbReference>
<name>A0A841JYF7_9BACT</name>
<dbReference type="PRINTS" id="PR00080">
    <property type="entry name" value="SDRFAMILY"/>
</dbReference>
<dbReference type="InterPro" id="IPR020904">
    <property type="entry name" value="Sc_DH/Rdtase_CS"/>
</dbReference>
<evidence type="ECO:0000256" key="1">
    <source>
        <dbReference type="ARBA" id="ARBA00006484"/>
    </source>
</evidence>
<dbReference type="NCBIfam" id="NF005559">
    <property type="entry name" value="PRK07231.1"/>
    <property type="match status" value="1"/>
</dbReference>
<dbReference type="OrthoDB" id="9803333at2"/>
<organism evidence="3 4">
    <name type="scientific">Silvibacterium bohemicum</name>
    <dbReference type="NCBI Taxonomy" id="1577686"/>
    <lineage>
        <taxon>Bacteria</taxon>
        <taxon>Pseudomonadati</taxon>
        <taxon>Acidobacteriota</taxon>
        <taxon>Terriglobia</taxon>
        <taxon>Terriglobales</taxon>
        <taxon>Acidobacteriaceae</taxon>
        <taxon>Silvibacterium</taxon>
    </lineage>
</organism>
<evidence type="ECO:0000313" key="4">
    <source>
        <dbReference type="Proteomes" id="UP000538666"/>
    </source>
</evidence>
<dbReference type="InterPro" id="IPR036291">
    <property type="entry name" value="NAD(P)-bd_dom_sf"/>
</dbReference>
<dbReference type="PANTHER" id="PTHR43639">
    <property type="entry name" value="OXIDOREDUCTASE, SHORT-CHAIN DEHYDROGENASE/REDUCTASE FAMILY (AFU_ORTHOLOGUE AFUA_5G02870)"/>
    <property type="match status" value="1"/>
</dbReference>
<dbReference type="InterPro" id="IPR002347">
    <property type="entry name" value="SDR_fam"/>
</dbReference>
<dbReference type="PROSITE" id="PS00061">
    <property type="entry name" value="ADH_SHORT"/>
    <property type="match status" value="1"/>
</dbReference>
<comment type="caution">
    <text evidence="3">The sequence shown here is derived from an EMBL/GenBank/DDBJ whole genome shotgun (WGS) entry which is preliminary data.</text>
</comment>
<sequence>MASPGNFATYPSLRDRVVVVTGGASGIGEAIVEAFAKQGARVVFLDIQDEKAAQLIERVGSVGAPSPVYHHCDLTDIATLEGVMSQVMAHFSTIDVLVNNAGNDARHSIEDVTAEYWDRSMAVNLKHQFFMAKAVIPAMKSASRGSIINMGSISWVIPSTDVPVYVTAKAAIVGMTRALAHQLGPDNIRVNCVMPGAILTERQRQLWFTEAYKAEILAGQALKRMLAPEEVARLILFLASDDSSAITNQSYIIDGGWV</sequence>
<dbReference type="Pfam" id="PF13561">
    <property type="entry name" value="adh_short_C2"/>
    <property type="match status" value="1"/>
</dbReference>
<proteinExistence type="inferred from homology"/>
<dbReference type="SUPFAM" id="SSF51735">
    <property type="entry name" value="NAD(P)-binding Rossmann-fold domains"/>
    <property type="match status" value="1"/>
</dbReference>
<dbReference type="CDD" id="cd05233">
    <property type="entry name" value="SDR_c"/>
    <property type="match status" value="1"/>
</dbReference>
<evidence type="ECO:0000313" key="3">
    <source>
        <dbReference type="EMBL" id="MBB6144759.1"/>
    </source>
</evidence>
<gene>
    <name evidence="3" type="ORF">HNQ77_002715</name>
</gene>
<dbReference type="PANTHER" id="PTHR43639:SF1">
    <property type="entry name" value="SHORT-CHAIN DEHYDROGENASE_REDUCTASE FAMILY PROTEIN"/>
    <property type="match status" value="1"/>
</dbReference>
<dbReference type="FunFam" id="3.40.50.720:FF:000084">
    <property type="entry name" value="Short-chain dehydrogenase reductase"/>
    <property type="match status" value="1"/>
</dbReference>
<keyword evidence="4" id="KW-1185">Reference proteome</keyword>
<dbReference type="AlphaFoldDB" id="A0A841JYF7"/>
<dbReference type="Proteomes" id="UP000538666">
    <property type="component" value="Unassembled WGS sequence"/>
</dbReference>
<protein>
    <submittedName>
        <fullName evidence="3">NAD(P)-dependent dehydrogenase (Short-subunit alcohol dehydrogenase family)</fullName>
    </submittedName>
</protein>
<reference evidence="3 4" key="1">
    <citation type="submission" date="2020-08" db="EMBL/GenBank/DDBJ databases">
        <title>Genomic Encyclopedia of Type Strains, Phase IV (KMG-IV): sequencing the most valuable type-strain genomes for metagenomic binning, comparative biology and taxonomic classification.</title>
        <authorList>
            <person name="Goeker M."/>
        </authorList>
    </citation>
    <scope>NUCLEOTIDE SEQUENCE [LARGE SCALE GENOMIC DNA]</scope>
    <source>
        <strain evidence="3 4">DSM 103733</strain>
    </source>
</reference>
<dbReference type="Gene3D" id="3.40.50.720">
    <property type="entry name" value="NAD(P)-binding Rossmann-like Domain"/>
    <property type="match status" value="1"/>
</dbReference>
<comment type="similarity">
    <text evidence="1">Belongs to the short-chain dehydrogenases/reductases (SDR) family.</text>
</comment>